<feature type="coiled-coil region" evidence="1">
    <location>
        <begin position="95"/>
        <end position="133"/>
    </location>
</feature>
<keyword evidence="4" id="KW-1185">Reference proteome</keyword>
<gene>
    <name evidence="3" type="ORF">GCM10025770_13950</name>
</gene>
<feature type="signal peptide" evidence="2">
    <location>
        <begin position="1"/>
        <end position="20"/>
    </location>
</feature>
<evidence type="ECO:0000256" key="1">
    <source>
        <dbReference type="SAM" id="Coils"/>
    </source>
</evidence>
<evidence type="ECO:0000313" key="4">
    <source>
        <dbReference type="Proteomes" id="UP001500547"/>
    </source>
</evidence>
<feature type="chain" id="PRO_5046689577" description="Tle cognate immunity protein 4 C-terminal domain-containing protein" evidence="2">
    <location>
        <begin position="21"/>
        <end position="382"/>
    </location>
</feature>
<keyword evidence="1" id="KW-0175">Coiled coil</keyword>
<proteinExistence type="predicted"/>
<sequence length="382" mass="43119">MKLQYAILISCALSLQIASAANQSSKSKPSECISYYTTNFAEPIEFPGARVQYMTASWHAMASFADEHYRNVLNEVYIWTQPDVTFDSRSADRVLISEEATADDLNEIIARLNKEINREKGLILDNAERLEADPKHEIDPDGSYRKELRARAAAIPLYQPIPSLQAFGLRDENYLTFFVLHHGHIINTRRVLMGTPTETVKAFIAHFKPRAAGEIPVGQGACLPNFLVHAPALITQSFRLKDRPEILVEFEAANASGEEPSNAERVIRSALQSTYLKPFNRIKYFSSIKVDNRKGEGFFYRVLPDRGLRQVTTKDADLKDMGYVAHIPGNNKASSGQSFDLTFKINYYSQLAKKPMSESDFKKLAQSIAESFRMRPNAWVAR</sequence>
<evidence type="ECO:0008006" key="5">
    <source>
        <dbReference type="Google" id="ProtNLM"/>
    </source>
</evidence>
<organism evidence="3 4">
    <name type="scientific">Viridibacterium curvum</name>
    <dbReference type="NCBI Taxonomy" id="1101404"/>
    <lineage>
        <taxon>Bacteria</taxon>
        <taxon>Pseudomonadati</taxon>
        <taxon>Pseudomonadota</taxon>
        <taxon>Betaproteobacteria</taxon>
        <taxon>Rhodocyclales</taxon>
        <taxon>Rhodocyclaceae</taxon>
        <taxon>Viridibacterium</taxon>
    </lineage>
</organism>
<reference evidence="4" key="1">
    <citation type="journal article" date="2019" name="Int. J. Syst. Evol. Microbiol.">
        <title>The Global Catalogue of Microorganisms (GCM) 10K type strain sequencing project: providing services to taxonomists for standard genome sequencing and annotation.</title>
        <authorList>
            <consortium name="The Broad Institute Genomics Platform"/>
            <consortium name="The Broad Institute Genome Sequencing Center for Infectious Disease"/>
            <person name="Wu L."/>
            <person name="Ma J."/>
        </authorList>
    </citation>
    <scope>NUCLEOTIDE SEQUENCE [LARGE SCALE GENOMIC DNA]</scope>
    <source>
        <strain evidence="4">JCM 18715</strain>
    </source>
</reference>
<accession>A0ABP9QJ06</accession>
<dbReference type="EMBL" id="BAABLD010000007">
    <property type="protein sequence ID" value="GAA5162768.1"/>
    <property type="molecule type" value="Genomic_DNA"/>
</dbReference>
<name>A0ABP9QJ06_9RHOO</name>
<protein>
    <recommendedName>
        <fullName evidence="5">Tle cognate immunity protein 4 C-terminal domain-containing protein</fullName>
    </recommendedName>
</protein>
<evidence type="ECO:0000256" key="2">
    <source>
        <dbReference type="SAM" id="SignalP"/>
    </source>
</evidence>
<keyword evidence="2" id="KW-0732">Signal</keyword>
<comment type="caution">
    <text evidence="3">The sequence shown here is derived from an EMBL/GenBank/DDBJ whole genome shotgun (WGS) entry which is preliminary data.</text>
</comment>
<dbReference type="RefSeq" id="WP_345532160.1">
    <property type="nucleotide sequence ID" value="NZ_BAABLD010000007.1"/>
</dbReference>
<dbReference type="Proteomes" id="UP001500547">
    <property type="component" value="Unassembled WGS sequence"/>
</dbReference>
<evidence type="ECO:0000313" key="3">
    <source>
        <dbReference type="EMBL" id="GAA5162768.1"/>
    </source>
</evidence>